<evidence type="ECO:0000256" key="3">
    <source>
        <dbReference type="ARBA" id="ARBA00023054"/>
    </source>
</evidence>
<dbReference type="Ensembl" id="ENSGACT00000009006.2">
    <property type="protein sequence ID" value="ENSGACP00000008986.2"/>
    <property type="gene ID" value="ENSGACG00000006784.2"/>
</dbReference>
<evidence type="ECO:0000256" key="7">
    <source>
        <dbReference type="ARBA" id="ARBA00034142"/>
    </source>
</evidence>
<evidence type="ECO:0000256" key="4">
    <source>
        <dbReference type="ARBA" id="ARBA00023069"/>
    </source>
</evidence>
<comment type="subcellular location">
    <subcellularLocation>
        <location evidence="1">Cell projection</location>
        <location evidence="1">Cilium</location>
        <location evidence="1">Flagellum</location>
    </subcellularLocation>
</comment>
<dbReference type="InterPro" id="IPR043597">
    <property type="entry name" value="TPH_dom"/>
</dbReference>
<dbReference type="eggNOG" id="ENOG502QPRZ">
    <property type="taxonomic scope" value="Eukaryota"/>
</dbReference>
<evidence type="ECO:0000256" key="6">
    <source>
        <dbReference type="ARBA" id="ARBA00034116"/>
    </source>
</evidence>
<feature type="compositionally biased region" description="Basic and acidic residues" evidence="9">
    <location>
        <begin position="285"/>
        <end position="321"/>
    </location>
</feature>
<dbReference type="Bgee" id="ENSGACG00000006784">
    <property type="expression patterns" value="Expressed in testis and 1 other cell type or tissue"/>
</dbReference>
<feature type="region of interest" description="Disordered" evidence="9">
    <location>
        <begin position="95"/>
        <end position="124"/>
    </location>
</feature>
<feature type="region of interest" description="Disordered" evidence="9">
    <location>
        <begin position="357"/>
        <end position="394"/>
    </location>
</feature>
<feature type="compositionally biased region" description="Basic and acidic residues" evidence="9">
    <location>
        <begin position="357"/>
        <end position="377"/>
    </location>
</feature>
<dbReference type="Proteomes" id="UP000007635">
    <property type="component" value="Chromosome I"/>
</dbReference>
<evidence type="ECO:0000313" key="11">
    <source>
        <dbReference type="Ensembl" id="ENSGACP00000008986.2"/>
    </source>
</evidence>
<dbReference type="InterPro" id="IPR033253">
    <property type="entry name" value="CFAP45"/>
</dbReference>
<feature type="compositionally biased region" description="Basic and acidic residues" evidence="9">
    <location>
        <begin position="100"/>
        <end position="124"/>
    </location>
</feature>
<reference evidence="11" key="3">
    <citation type="submission" date="2025-09" db="UniProtKB">
        <authorList>
            <consortium name="Ensembl"/>
        </authorList>
    </citation>
    <scope>IDENTIFICATION</scope>
</reference>
<dbReference type="GO" id="GO:0031514">
    <property type="term" value="C:motile cilium"/>
    <property type="evidence" value="ECO:0007669"/>
    <property type="project" value="UniProtKB-SubCell"/>
</dbReference>
<feature type="coiled-coil region" evidence="8">
    <location>
        <begin position="150"/>
        <end position="232"/>
    </location>
</feature>
<dbReference type="PANTHER" id="PTHR15504:SF0">
    <property type="entry name" value="CILIA- AND FLAGELLA-ASSOCIATED PROTEIN 45"/>
    <property type="match status" value="1"/>
</dbReference>
<reference evidence="11 12" key="1">
    <citation type="journal article" date="2021" name="G3 (Bethesda)">
        <title>Improved contiguity of the threespine stickleback genome using long-read sequencing.</title>
        <authorList>
            <person name="Nath S."/>
            <person name="Shaw D.E."/>
            <person name="White M.A."/>
        </authorList>
    </citation>
    <scope>NUCLEOTIDE SEQUENCE [LARGE SCALE GENOMIC DNA]</scope>
    <source>
        <strain evidence="11 12">Lake Benthic</strain>
    </source>
</reference>
<feature type="region of interest" description="Disordered" evidence="9">
    <location>
        <begin position="420"/>
        <end position="440"/>
    </location>
</feature>
<keyword evidence="3 8" id="KW-0175">Coiled coil</keyword>
<evidence type="ECO:0000256" key="2">
    <source>
        <dbReference type="ARBA" id="ARBA00022846"/>
    </source>
</evidence>
<keyword evidence="12" id="KW-1185">Reference proteome</keyword>
<dbReference type="AlphaFoldDB" id="G3NUG8"/>
<dbReference type="Pfam" id="PF13868">
    <property type="entry name" value="TPH"/>
    <property type="match status" value="1"/>
</dbReference>
<dbReference type="OMA" id="WGHKPET"/>
<sequence length="509" mass="60009">MRRASSSPKPRGGSCTRRYRTLAASSQVDESLFGSPTPSQKDGNSAPKKKSRGKQEREIVQIVTKDLIRTLRIPLKDPPGCSVVLPPEEFQRITSRSHILTKEEREALKEGYQSKEEETSAAEERKRQIYEATLWRKENQALNELELEARDRAQRLVERANALRMEEEVEIRELNKLILAAQCQATRDDQVDEKKRITTELSEEDKRLDAMMEEERLKALATVEQIDELRRQQRIGGMERNARADERAEKEQAREKLERMNPGKTSREEQQHLQDEIIRINTETMRAKEQRREEEKLADMRNMEYMKNKTQREAEYEAEQRRIRKEKEIEVARLRTQQEKAKDYKSEQDELRARRNQEIAEREWRRKEKERRAKAAQEKATMTAAHAEQVRRKERLLSMEMGREKAENERLLRAHQEATLREKQEEERKQQKARQHADAIRNQVKERVLSAAAKRKEMFKEADQCAEAARQRRVRLDEIKEKKLTELKATGLSEKYCSEVEKKARAAAL</sequence>
<evidence type="ECO:0000256" key="5">
    <source>
        <dbReference type="ARBA" id="ARBA00023273"/>
    </source>
</evidence>
<evidence type="ECO:0000259" key="10">
    <source>
        <dbReference type="Pfam" id="PF13868"/>
    </source>
</evidence>
<evidence type="ECO:0000313" key="12">
    <source>
        <dbReference type="Proteomes" id="UP000007635"/>
    </source>
</evidence>
<dbReference type="InParanoid" id="G3NUG8"/>
<feature type="domain" description="Trichohyalin-plectin-homology" evidence="10">
    <location>
        <begin position="165"/>
        <end position="492"/>
    </location>
</feature>
<evidence type="ECO:0000256" key="1">
    <source>
        <dbReference type="ARBA" id="ARBA00004230"/>
    </source>
</evidence>
<keyword evidence="2" id="KW-0282">Flagellum</keyword>
<keyword evidence="5" id="KW-0966">Cell projection</keyword>
<evidence type="ECO:0000256" key="9">
    <source>
        <dbReference type="SAM" id="MobiDB-lite"/>
    </source>
</evidence>
<feature type="compositionally biased region" description="Polar residues" evidence="9">
    <location>
        <begin position="25"/>
        <end position="43"/>
    </location>
</feature>
<feature type="region of interest" description="Disordered" evidence="9">
    <location>
        <begin position="238"/>
        <end position="321"/>
    </location>
</feature>
<organism evidence="11 12">
    <name type="scientific">Gasterosteus aculeatus aculeatus</name>
    <name type="common">three-spined stickleback</name>
    <dbReference type="NCBI Taxonomy" id="481459"/>
    <lineage>
        <taxon>Eukaryota</taxon>
        <taxon>Metazoa</taxon>
        <taxon>Chordata</taxon>
        <taxon>Craniata</taxon>
        <taxon>Vertebrata</taxon>
        <taxon>Euteleostomi</taxon>
        <taxon>Actinopterygii</taxon>
        <taxon>Neopterygii</taxon>
        <taxon>Teleostei</taxon>
        <taxon>Neoteleostei</taxon>
        <taxon>Acanthomorphata</taxon>
        <taxon>Eupercaria</taxon>
        <taxon>Perciformes</taxon>
        <taxon>Cottioidei</taxon>
        <taxon>Gasterosteales</taxon>
        <taxon>Gasterosteidae</taxon>
        <taxon>Gasterosteus</taxon>
    </lineage>
</organism>
<dbReference type="PANTHER" id="PTHR15504">
    <property type="entry name" value="NASOPHARYNGEAL EPITHELIUM SPECIFIC PROTEIN 1"/>
    <property type="match status" value="1"/>
</dbReference>
<comment type="similarity">
    <text evidence="6">Belongs to the CFAP45 family.</text>
</comment>
<proteinExistence type="inferred from homology"/>
<name>G3NUG8_GASAC</name>
<keyword evidence="4" id="KW-0969">Cilium</keyword>
<accession>G3NUG8</accession>
<protein>
    <recommendedName>
        <fullName evidence="7">Cilia- and flagella-associated protein 45</fullName>
    </recommendedName>
</protein>
<feature type="region of interest" description="Disordered" evidence="9">
    <location>
        <begin position="25"/>
        <end position="58"/>
    </location>
</feature>
<dbReference type="STRING" id="69293.ENSGACP00000008986"/>
<reference evidence="11" key="2">
    <citation type="submission" date="2025-08" db="UniProtKB">
        <authorList>
            <consortium name="Ensembl"/>
        </authorList>
    </citation>
    <scope>IDENTIFICATION</scope>
</reference>
<evidence type="ECO:0000256" key="8">
    <source>
        <dbReference type="SAM" id="Coils"/>
    </source>
</evidence>
<dbReference type="GeneTree" id="ENSGT00730000111174"/>
<feature type="compositionally biased region" description="Basic and acidic residues" evidence="9">
    <location>
        <begin position="240"/>
        <end position="278"/>
    </location>
</feature>